<evidence type="ECO:0000313" key="2">
    <source>
        <dbReference type="Proteomes" id="UP000002630"/>
    </source>
</evidence>
<organism evidence="1 2">
    <name type="scientific">Ectocarpus siliculosus</name>
    <name type="common">Brown alga</name>
    <name type="synonym">Conferva siliculosa</name>
    <dbReference type="NCBI Taxonomy" id="2880"/>
    <lineage>
        <taxon>Eukaryota</taxon>
        <taxon>Sar</taxon>
        <taxon>Stramenopiles</taxon>
        <taxon>Ochrophyta</taxon>
        <taxon>PX clade</taxon>
        <taxon>Phaeophyceae</taxon>
        <taxon>Ectocarpales</taxon>
        <taxon>Ectocarpaceae</taxon>
        <taxon>Ectocarpus</taxon>
    </lineage>
</organism>
<dbReference type="EMBL" id="FN648807">
    <property type="protein sequence ID" value="CBN77423.1"/>
    <property type="molecule type" value="Genomic_DNA"/>
</dbReference>
<dbReference type="EMBL" id="FN649752">
    <property type="protein sequence ID" value="CBN77423.1"/>
    <property type="molecule type" value="Genomic_DNA"/>
</dbReference>
<accession>D8LQ43</accession>
<sequence>MVERVLATPSYVWRRMVVTWPAINRGLQQRRCPTNDFQALRQGGCQWLPTSAR</sequence>
<dbReference type="AlphaFoldDB" id="D8LQ43"/>
<protein>
    <submittedName>
        <fullName evidence="1">Uncharacterized protein</fullName>
    </submittedName>
</protein>
<gene>
    <name evidence="1" type="ORF">Esi_0059_0028</name>
</gene>
<reference evidence="1 2" key="1">
    <citation type="journal article" date="2010" name="Nature">
        <title>The Ectocarpus genome and the independent evolution of multicellularity in brown algae.</title>
        <authorList>
            <person name="Cock J.M."/>
            <person name="Sterck L."/>
            <person name="Rouze P."/>
            <person name="Scornet D."/>
            <person name="Allen A.E."/>
            <person name="Amoutzias G."/>
            <person name="Anthouard V."/>
            <person name="Artiguenave F."/>
            <person name="Aury J.M."/>
            <person name="Badger J.H."/>
            <person name="Beszteri B."/>
            <person name="Billiau K."/>
            <person name="Bonnet E."/>
            <person name="Bothwell J.H."/>
            <person name="Bowler C."/>
            <person name="Boyen C."/>
            <person name="Brownlee C."/>
            <person name="Carrano C.J."/>
            <person name="Charrier B."/>
            <person name="Cho G.Y."/>
            <person name="Coelho S.M."/>
            <person name="Collen J."/>
            <person name="Corre E."/>
            <person name="Da Silva C."/>
            <person name="Delage L."/>
            <person name="Delaroque N."/>
            <person name="Dittami S.M."/>
            <person name="Doulbeau S."/>
            <person name="Elias M."/>
            <person name="Farnham G."/>
            <person name="Gachon C.M."/>
            <person name="Gschloessl B."/>
            <person name="Heesch S."/>
            <person name="Jabbari K."/>
            <person name="Jubin C."/>
            <person name="Kawai H."/>
            <person name="Kimura K."/>
            <person name="Kloareg B."/>
            <person name="Kupper F.C."/>
            <person name="Lang D."/>
            <person name="Le Bail A."/>
            <person name="Leblanc C."/>
            <person name="Lerouge P."/>
            <person name="Lohr M."/>
            <person name="Lopez P.J."/>
            <person name="Martens C."/>
            <person name="Maumus F."/>
            <person name="Michel G."/>
            <person name="Miranda-Saavedra D."/>
            <person name="Morales J."/>
            <person name="Moreau H."/>
            <person name="Motomura T."/>
            <person name="Nagasato C."/>
            <person name="Napoli C.A."/>
            <person name="Nelson D.R."/>
            <person name="Nyvall-Collen P."/>
            <person name="Peters A.F."/>
            <person name="Pommier C."/>
            <person name="Potin P."/>
            <person name="Poulain J."/>
            <person name="Quesneville H."/>
            <person name="Read B."/>
            <person name="Rensing S.A."/>
            <person name="Ritter A."/>
            <person name="Rousvoal S."/>
            <person name="Samanta M."/>
            <person name="Samson G."/>
            <person name="Schroeder D.C."/>
            <person name="Segurens B."/>
            <person name="Strittmatter M."/>
            <person name="Tonon T."/>
            <person name="Tregear J.W."/>
            <person name="Valentin K."/>
            <person name="von Dassow P."/>
            <person name="Yamagishi T."/>
            <person name="Van de Peer Y."/>
            <person name="Wincker P."/>
        </authorList>
    </citation>
    <scope>NUCLEOTIDE SEQUENCE [LARGE SCALE GENOMIC DNA]</scope>
    <source>
        <strain evidence="2">Ec32 / CCAP1310/4</strain>
    </source>
</reference>
<dbReference type="InParanoid" id="D8LQ43"/>
<dbReference type="Proteomes" id="UP000002630">
    <property type="component" value="Linkage Group LG27"/>
</dbReference>
<evidence type="ECO:0000313" key="1">
    <source>
        <dbReference type="EMBL" id="CBN77423.1"/>
    </source>
</evidence>
<proteinExistence type="predicted"/>
<name>D8LQ43_ECTSI</name>
<keyword evidence="2" id="KW-1185">Reference proteome</keyword>